<reference evidence="3" key="1">
    <citation type="journal article" date="2021" name="Front. Microbiol.">
        <title>Comprehensive Comparative Genomics and Phenotyping of Methylobacterium Species.</title>
        <authorList>
            <person name="Alessa O."/>
            <person name="Ogura Y."/>
            <person name="Fujitani Y."/>
            <person name="Takami H."/>
            <person name="Hayashi T."/>
            <person name="Sahin N."/>
            <person name="Tani A."/>
        </authorList>
    </citation>
    <scope>NUCLEOTIDE SEQUENCE</scope>
    <source>
        <strain evidence="3">DSM 14458</strain>
    </source>
</reference>
<keyword evidence="4" id="KW-1185">Reference proteome</keyword>
<evidence type="ECO:0000256" key="1">
    <source>
        <dbReference type="SAM" id="MobiDB-lite"/>
    </source>
</evidence>
<comment type="caution">
    <text evidence="3">The sequence shown here is derived from an EMBL/GenBank/DDBJ whole genome shotgun (WGS) entry which is preliminary data.</text>
</comment>
<keyword evidence="2" id="KW-0812">Transmembrane</keyword>
<organism evidence="3 4">
    <name type="scientific">Methylorubrum suomiense</name>
    <dbReference type="NCBI Taxonomy" id="144191"/>
    <lineage>
        <taxon>Bacteria</taxon>
        <taxon>Pseudomonadati</taxon>
        <taxon>Pseudomonadota</taxon>
        <taxon>Alphaproteobacteria</taxon>
        <taxon>Hyphomicrobiales</taxon>
        <taxon>Methylobacteriaceae</taxon>
        <taxon>Methylorubrum</taxon>
    </lineage>
</organism>
<accession>A0ABQ4V123</accession>
<dbReference type="EMBL" id="BPRE01000020">
    <property type="protein sequence ID" value="GJE78138.1"/>
    <property type="molecule type" value="Genomic_DNA"/>
</dbReference>
<evidence type="ECO:0000256" key="2">
    <source>
        <dbReference type="SAM" id="Phobius"/>
    </source>
</evidence>
<evidence type="ECO:0000313" key="3">
    <source>
        <dbReference type="EMBL" id="GJE78138.1"/>
    </source>
</evidence>
<keyword evidence="2" id="KW-0472">Membrane</keyword>
<reference evidence="3" key="2">
    <citation type="submission" date="2021-08" db="EMBL/GenBank/DDBJ databases">
        <authorList>
            <person name="Tani A."/>
            <person name="Ola A."/>
            <person name="Ogura Y."/>
            <person name="Katsura K."/>
            <person name="Hayashi T."/>
        </authorList>
    </citation>
    <scope>NUCLEOTIDE SEQUENCE</scope>
    <source>
        <strain evidence="3">DSM 14458</strain>
    </source>
</reference>
<dbReference type="Proteomes" id="UP001055093">
    <property type="component" value="Unassembled WGS sequence"/>
</dbReference>
<dbReference type="RefSeq" id="WP_238308722.1">
    <property type="nucleotide sequence ID" value="NZ_BPRE01000020.1"/>
</dbReference>
<sequence>MGTFWVFLLDPKNFLALIGLWTVIRWTIWIVRRVSRPRPQPRRKPFAETLNGKIDP</sequence>
<protein>
    <submittedName>
        <fullName evidence="3">Uncharacterized protein</fullName>
    </submittedName>
</protein>
<name>A0ABQ4V123_9HYPH</name>
<feature type="region of interest" description="Disordered" evidence="1">
    <location>
        <begin position="37"/>
        <end position="56"/>
    </location>
</feature>
<feature type="transmembrane region" description="Helical" evidence="2">
    <location>
        <begin position="14"/>
        <end position="34"/>
    </location>
</feature>
<proteinExistence type="predicted"/>
<keyword evidence="2" id="KW-1133">Transmembrane helix</keyword>
<evidence type="ECO:0000313" key="4">
    <source>
        <dbReference type="Proteomes" id="UP001055093"/>
    </source>
</evidence>
<gene>
    <name evidence="3" type="ORF">BGCPKDLD_4749</name>
</gene>